<accession>A0ABS4U3P1</accession>
<evidence type="ECO:0000313" key="3">
    <source>
        <dbReference type="Proteomes" id="UP001519332"/>
    </source>
</evidence>
<keyword evidence="3" id="KW-1185">Reference proteome</keyword>
<organism evidence="2 3">
    <name type="scientific">Kibdelosporangium banguiense</name>
    <dbReference type="NCBI Taxonomy" id="1365924"/>
    <lineage>
        <taxon>Bacteria</taxon>
        <taxon>Bacillati</taxon>
        <taxon>Actinomycetota</taxon>
        <taxon>Actinomycetes</taxon>
        <taxon>Pseudonocardiales</taxon>
        <taxon>Pseudonocardiaceae</taxon>
        <taxon>Kibdelosporangium</taxon>
    </lineage>
</organism>
<reference evidence="2 3" key="1">
    <citation type="submission" date="2021-03" db="EMBL/GenBank/DDBJ databases">
        <title>Sequencing the genomes of 1000 actinobacteria strains.</title>
        <authorList>
            <person name="Klenk H.-P."/>
        </authorList>
    </citation>
    <scope>NUCLEOTIDE SEQUENCE [LARGE SCALE GENOMIC DNA]</scope>
    <source>
        <strain evidence="2 3">DSM 46670</strain>
    </source>
</reference>
<evidence type="ECO:0000313" key="2">
    <source>
        <dbReference type="EMBL" id="MBP2331279.1"/>
    </source>
</evidence>
<feature type="region of interest" description="Disordered" evidence="1">
    <location>
        <begin position="105"/>
        <end position="137"/>
    </location>
</feature>
<evidence type="ECO:0008006" key="4">
    <source>
        <dbReference type="Google" id="ProtNLM"/>
    </source>
</evidence>
<dbReference type="Proteomes" id="UP001519332">
    <property type="component" value="Unassembled WGS sequence"/>
</dbReference>
<gene>
    <name evidence="2" type="ORF">JOF56_011664</name>
</gene>
<sequence length="137" mass="14882">MGDSTQWWNYVQRRLDQLDWNTTAFERASGINRSRLVAWRNGAAVSVENARAVAAAFSDPILSVLVAAGILTPAEAGQPAEPILDAASLSAEELANEVRRRLLETHAPTASEVVADSHRYTSRRKSPKASQGRQTGP</sequence>
<proteinExistence type="predicted"/>
<protein>
    <recommendedName>
        <fullName evidence="4">XRE family transcriptional regulator</fullName>
    </recommendedName>
</protein>
<dbReference type="EMBL" id="JAGINW010000001">
    <property type="protein sequence ID" value="MBP2331279.1"/>
    <property type="molecule type" value="Genomic_DNA"/>
</dbReference>
<evidence type="ECO:0000256" key="1">
    <source>
        <dbReference type="SAM" id="MobiDB-lite"/>
    </source>
</evidence>
<dbReference type="RefSeq" id="WP_209647890.1">
    <property type="nucleotide sequence ID" value="NZ_JAGINW010000001.1"/>
</dbReference>
<name>A0ABS4U3P1_9PSEU</name>
<feature type="compositionally biased region" description="Polar residues" evidence="1">
    <location>
        <begin position="128"/>
        <end position="137"/>
    </location>
</feature>
<comment type="caution">
    <text evidence="2">The sequence shown here is derived from an EMBL/GenBank/DDBJ whole genome shotgun (WGS) entry which is preliminary data.</text>
</comment>